<proteinExistence type="predicted"/>
<evidence type="ECO:0000313" key="8">
    <source>
        <dbReference type="EMBL" id="NMR76484.1"/>
    </source>
</evidence>
<evidence type="ECO:0000313" key="9">
    <source>
        <dbReference type="EMBL" id="PNP26216.1"/>
    </source>
</evidence>
<dbReference type="Proteomes" id="UP000054316">
    <property type="component" value="Unassembled WGS sequence"/>
</dbReference>
<dbReference type="Proteomes" id="UP000565155">
    <property type="component" value="Unassembled WGS sequence"/>
</dbReference>
<keyword evidence="3 5" id="KW-1133">Transmembrane helix</keyword>
<keyword evidence="10" id="KW-1185">Reference proteome</keyword>
<keyword evidence="2 5" id="KW-0812">Transmembrane</keyword>
<dbReference type="InterPro" id="IPR052165">
    <property type="entry name" value="Membrane_assoc_protease"/>
</dbReference>
<dbReference type="PANTHER" id="PTHR33507">
    <property type="entry name" value="INNER MEMBRANE PROTEIN YBBJ"/>
    <property type="match status" value="1"/>
</dbReference>
<dbReference type="GO" id="GO:0005886">
    <property type="term" value="C:plasma membrane"/>
    <property type="evidence" value="ECO:0007669"/>
    <property type="project" value="TreeGrafter"/>
</dbReference>
<dbReference type="EMBL" id="LOSN02000001">
    <property type="protein sequence ID" value="PNP26216.1"/>
    <property type="molecule type" value="Genomic_DNA"/>
</dbReference>
<dbReference type="InterPro" id="IPR002810">
    <property type="entry name" value="NfeD-like_C"/>
</dbReference>
<evidence type="ECO:0000256" key="3">
    <source>
        <dbReference type="ARBA" id="ARBA00022989"/>
    </source>
</evidence>
<protein>
    <submittedName>
        <fullName evidence="8">NfeD family protein</fullName>
    </submittedName>
</protein>
<evidence type="ECO:0000256" key="1">
    <source>
        <dbReference type="ARBA" id="ARBA00004141"/>
    </source>
</evidence>
<dbReference type="Gene3D" id="2.40.50.140">
    <property type="entry name" value="Nucleic acid-binding proteins"/>
    <property type="match status" value="1"/>
</dbReference>
<dbReference type="Pfam" id="PF01957">
    <property type="entry name" value="NfeD"/>
    <property type="match status" value="1"/>
</dbReference>
<dbReference type="SUPFAM" id="SSF141322">
    <property type="entry name" value="NfeD domain-like"/>
    <property type="match status" value="1"/>
</dbReference>
<dbReference type="InterPro" id="IPR012340">
    <property type="entry name" value="NA-bd_OB-fold"/>
</dbReference>
<organism evidence="8 11">
    <name type="scientific">Vibrio alginolyticus</name>
    <dbReference type="NCBI Taxonomy" id="663"/>
    <lineage>
        <taxon>Bacteria</taxon>
        <taxon>Pseudomonadati</taxon>
        <taxon>Pseudomonadota</taxon>
        <taxon>Gammaproteobacteria</taxon>
        <taxon>Vibrionales</taxon>
        <taxon>Vibrionaceae</taxon>
        <taxon>Vibrio</taxon>
    </lineage>
</organism>
<sequence>MDFFSLLEGISFWHWLAFGFALLAVELLGTAGYFLWLGMSALIVGALMTVLPMSWQLQWLCFASFSLITTWLWWRRQWSKDKQEDQERDLNQKYKQLIGRTLILEEDFSVGLNRIKVADTTWSAQSDQALPAGTRVRITDVEGIILIIEPDSN</sequence>
<feature type="transmembrane region" description="Helical" evidence="5">
    <location>
        <begin position="57"/>
        <end position="74"/>
    </location>
</feature>
<reference evidence="8 11" key="3">
    <citation type="submission" date="2020-04" db="EMBL/GenBank/DDBJ databases">
        <title>Whole-genome sequencing of Vibrio spp. from China reveals different genetic environments of blaCTX-M-14 among diverse lineages.</title>
        <authorList>
            <person name="Zheng Z."/>
            <person name="Ye L."/>
            <person name="Chen S."/>
        </authorList>
    </citation>
    <scope>NUCLEOTIDE SEQUENCE [LARGE SCALE GENOMIC DNA]</scope>
    <source>
        <strain evidence="8 11">Vb1636</strain>
    </source>
</reference>
<evidence type="ECO:0000259" key="6">
    <source>
        <dbReference type="Pfam" id="PF01957"/>
    </source>
</evidence>
<keyword evidence="4 5" id="KW-0472">Membrane</keyword>
<evidence type="ECO:0000313" key="7">
    <source>
        <dbReference type="EMBL" id="EGQ9137088.1"/>
    </source>
</evidence>
<evidence type="ECO:0000256" key="4">
    <source>
        <dbReference type="ARBA" id="ARBA00023136"/>
    </source>
</evidence>
<evidence type="ECO:0000313" key="10">
    <source>
        <dbReference type="Proteomes" id="UP000054316"/>
    </source>
</evidence>
<evidence type="ECO:0000313" key="11">
    <source>
        <dbReference type="Proteomes" id="UP000565155"/>
    </source>
</evidence>
<evidence type="ECO:0000256" key="2">
    <source>
        <dbReference type="ARBA" id="ARBA00022692"/>
    </source>
</evidence>
<gene>
    <name evidence="9" type="ORF">AL553_007115</name>
    <name evidence="7" type="ORF">GHY86_18310</name>
    <name evidence="8" type="ORF">HKB35_23030</name>
</gene>
<reference evidence="9 10" key="1">
    <citation type="submission" date="2017-12" db="EMBL/GenBank/DDBJ databases">
        <title>FDA dAtabase for Regulatory Grade micrObial Sequences (FDA-ARGOS): Supporting development and validation of Infectious Disease Dx tests.</title>
        <authorList>
            <person name="Hoffmann M."/>
            <person name="Allard M."/>
            <person name="Evans P."/>
            <person name="Brown E."/>
            <person name="Tallon L.J."/>
            <person name="Sadzewicz L."/>
            <person name="Sengamalay N."/>
            <person name="Ott S."/>
            <person name="Godinez A."/>
            <person name="Nagaraj S."/>
            <person name="Vavikolanu K."/>
            <person name="Aluvathingal J."/>
            <person name="Nadendla S."/>
            <person name="Hobson J."/>
            <person name="Sichtig H."/>
        </authorList>
    </citation>
    <scope>NUCLEOTIDE SEQUENCE [LARGE SCALE GENOMIC DNA]</scope>
    <source>
        <strain evidence="10">ATCC 17749</strain>
        <strain evidence="9">FDAARGOS_97</strain>
    </source>
</reference>
<feature type="transmembrane region" description="Helical" evidence="5">
    <location>
        <begin position="33"/>
        <end position="51"/>
    </location>
</feature>
<name>A0A0L8D972_VIBAL</name>
<accession>A0A0L8D972</accession>
<dbReference type="Proteomes" id="UP000714625">
    <property type="component" value="Unassembled WGS sequence"/>
</dbReference>
<dbReference type="AlphaFoldDB" id="A0A0L8D972"/>
<evidence type="ECO:0000256" key="5">
    <source>
        <dbReference type="SAM" id="Phobius"/>
    </source>
</evidence>
<comment type="subcellular location">
    <subcellularLocation>
        <location evidence="1">Membrane</location>
        <topology evidence="1">Multi-pass membrane protein</topology>
    </subcellularLocation>
</comment>
<dbReference type="GeneID" id="75168456"/>
<reference evidence="7" key="2">
    <citation type="submission" date="2019-11" db="EMBL/GenBank/DDBJ databases">
        <authorList>
            <consortium name="PulseNet: The National Subtyping Network for Foodborne Disease Surveillance"/>
            <person name="Tarr C.L."/>
            <person name="Trees E."/>
            <person name="Katz L.S."/>
            <person name="Carleton-Romer H.A."/>
            <person name="Stroika S."/>
            <person name="Kucerova Z."/>
            <person name="Roache K.F."/>
            <person name="Sabol A.L."/>
            <person name="Besser J."/>
            <person name="Gerner-Smidt P."/>
        </authorList>
    </citation>
    <scope>NUCLEOTIDE SEQUENCE</scope>
    <source>
        <strain evidence="7">PNUSAV001129</strain>
    </source>
</reference>
<feature type="domain" description="NfeD-like C-terminal" evidence="6">
    <location>
        <begin position="95"/>
        <end position="150"/>
    </location>
</feature>
<dbReference type="RefSeq" id="WP_017634826.1">
    <property type="nucleotide sequence ID" value="NZ_AP023185.1"/>
</dbReference>
<comment type="caution">
    <text evidence="8">The sequence shown here is derived from an EMBL/GenBank/DDBJ whole genome shotgun (WGS) entry which is preliminary data.</text>
</comment>
<dbReference type="EMBL" id="AAXMUW010000045">
    <property type="protein sequence ID" value="EGQ9137088.1"/>
    <property type="molecule type" value="Genomic_DNA"/>
</dbReference>
<dbReference type="PANTHER" id="PTHR33507:SF3">
    <property type="entry name" value="INNER MEMBRANE PROTEIN YBBJ"/>
    <property type="match status" value="1"/>
</dbReference>
<feature type="transmembrane region" description="Helical" evidence="5">
    <location>
        <begin position="12"/>
        <end position="28"/>
    </location>
</feature>
<dbReference type="EMBL" id="JABCMA010000049">
    <property type="protein sequence ID" value="NMR76484.1"/>
    <property type="molecule type" value="Genomic_DNA"/>
</dbReference>